<dbReference type="InterPro" id="IPR012338">
    <property type="entry name" value="Beta-lactam/transpept-like"/>
</dbReference>
<dbReference type="InterPro" id="IPR001466">
    <property type="entry name" value="Beta-lactam-related"/>
</dbReference>
<dbReference type="Gene3D" id="3.40.710.10">
    <property type="entry name" value="DD-peptidase/beta-lactamase superfamily"/>
    <property type="match status" value="1"/>
</dbReference>
<reference evidence="3" key="1">
    <citation type="journal article" date="2019" name="Int. J. Syst. Evol. Microbiol.">
        <title>The Global Catalogue of Microorganisms (GCM) 10K type strain sequencing project: providing services to taxonomists for standard genome sequencing and annotation.</title>
        <authorList>
            <consortium name="The Broad Institute Genomics Platform"/>
            <consortium name="The Broad Institute Genome Sequencing Center for Infectious Disease"/>
            <person name="Wu L."/>
            <person name="Ma J."/>
        </authorList>
    </citation>
    <scope>NUCLEOTIDE SEQUENCE [LARGE SCALE GENOMIC DNA]</scope>
    <source>
        <strain evidence="3">CCM 8933</strain>
    </source>
</reference>
<dbReference type="Proteomes" id="UP001596282">
    <property type="component" value="Unassembled WGS sequence"/>
</dbReference>
<dbReference type="EMBL" id="JBHSSC010000039">
    <property type="protein sequence ID" value="MFC6181561.1"/>
    <property type="molecule type" value="Genomic_DNA"/>
</dbReference>
<organism evidence="2 3">
    <name type="scientific">Lactiplantibacillus daowaiensis</name>
    <dbReference type="NCBI Taxonomy" id="2559918"/>
    <lineage>
        <taxon>Bacteria</taxon>
        <taxon>Bacillati</taxon>
        <taxon>Bacillota</taxon>
        <taxon>Bacilli</taxon>
        <taxon>Lactobacillales</taxon>
        <taxon>Lactobacillaceae</taxon>
        <taxon>Lactiplantibacillus</taxon>
    </lineage>
</organism>
<gene>
    <name evidence="2" type="ORF">ACFP5Y_10035</name>
</gene>
<dbReference type="Pfam" id="PF00144">
    <property type="entry name" value="Beta-lactamase"/>
    <property type="match status" value="1"/>
</dbReference>
<evidence type="ECO:0000259" key="1">
    <source>
        <dbReference type="Pfam" id="PF00144"/>
    </source>
</evidence>
<name>A0ABW1S2A6_9LACO</name>
<evidence type="ECO:0000313" key="2">
    <source>
        <dbReference type="EMBL" id="MFC6181561.1"/>
    </source>
</evidence>
<dbReference type="PANTHER" id="PTHR46825:SF9">
    <property type="entry name" value="BETA-LACTAMASE-RELATED DOMAIN-CONTAINING PROTEIN"/>
    <property type="match status" value="1"/>
</dbReference>
<keyword evidence="2" id="KW-0378">Hydrolase</keyword>
<dbReference type="RefSeq" id="WP_171001460.1">
    <property type="nucleotide sequence ID" value="NZ_BJDJ01000011.1"/>
</dbReference>
<dbReference type="SUPFAM" id="SSF56601">
    <property type="entry name" value="beta-lactamase/transpeptidase-like"/>
    <property type="match status" value="1"/>
</dbReference>
<dbReference type="EC" id="3.-.-.-" evidence="2"/>
<sequence>MTATTAVAPAAQASSVASQAKALAKKYHFKGQIMLTKNYAGKSQTIYVGDANHKKGLKNNKNTIYPTASLQKAITGAMIEQLIAKNKLSMTTKLSKYYPQVKYSSSITIRELLDHTSGIHMAETAPSKVLTEQQAYRYTLSKLTSTGNHTYQYTNANYTLLAGIITKITHKSYYHNVQTRIVKPLKLTHTTDKYQASSALTAAVSYRAGTNYQARTYEKRLFSSLVGAGNLYTNAHDYYKIMCGMRNGKILTRTQYKQLRHNYQVSYAGGMYRYSDGTKSNHGADNGYDSYMYATEGNQRAIVYFANQRETIDANTFAAKLYALVR</sequence>
<protein>
    <submittedName>
        <fullName evidence="2">Serine hydrolase domain-containing protein</fullName>
        <ecNumber evidence="2">3.-.-.-</ecNumber>
    </submittedName>
</protein>
<comment type="caution">
    <text evidence="2">The sequence shown here is derived from an EMBL/GenBank/DDBJ whole genome shotgun (WGS) entry which is preliminary data.</text>
</comment>
<dbReference type="PANTHER" id="PTHR46825">
    <property type="entry name" value="D-ALANYL-D-ALANINE-CARBOXYPEPTIDASE/ENDOPEPTIDASE AMPH"/>
    <property type="match status" value="1"/>
</dbReference>
<dbReference type="GO" id="GO:0016787">
    <property type="term" value="F:hydrolase activity"/>
    <property type="evidence" value="ECO:0007669"/>
    <property type="project" value="UniProtKB-KW"/>
</dbReference>
<accession>A0ABW1S2A6</accession>
<dbReference type="InterPro" id="IPR050491">
    <property type="entry name" value="AmpC-like"/>
</dbReference>
<keyword evidence="3" id="KW-1185">Reference proteome</keyword>
<evidence type="ECO:0000313" key="3">
    <source>
        <dbReference type="Proteomes" id="UP001596282"/>
    </source>
</evidence>
<proteinExistence type="predicted"/>
<feature type="domain" description="Beta-lactamase-related" evidence="1">
    <location>
        <begin position="47"/>
        <end position="324"/>
    </location>
</feature>